<dbReference type="InterPro" id="IPR029063">
    <property type="entry name" value="SAM-dependent_MTases_sf"/>
</dbReference>
<dbReference type="Pfam" id="PF10294">
    <property type="entry name" value="Methyltransf_16"/>
    <property type="match status" value="1"/>
</dbReference>
<keyword evidence="3" id="KW-1185">Reference proteome</keyword>
<feature type="region of interest" description="Disordered" evidence="1">
    <location>
        <begin position="11"/>
        <end position="35"/>
    </location>
</feature>
<dbReference type="Proteomes" id="UP000217199">
    <property type="component" value="Unassembled WGS sequence"/>
</dbReference>
<dbReference type="GO" id="GO:0005829">
    <property type="term" value="C:cytosol"/>
    <property type="evidence" value="ECO:0007669"/>
    <property type="project" value="TreeGrafter"/>
</dbReference>
<evidence type="ECO:0000313" key="3">
    <source>
        <dbReference type="Proteomes" id="UP000217199"/>
    </source>
</evidence>
<evidence type="ECO:0008006" key="4">
    <source>
        <dbReference type="Google" id="ProtNLM"/>
    </source>
</evidence>
<dbReference type="InterPro" id="IPR019410">
    <property type="entry name" value="Methyltransf_16"/>
</dbReference>
<dbReference type="PANTHER" id="PTHR14614:SF161">
    <property type="match status" value="1"/>
</dbReference>
<dbReference type="InParanoid" id="A0A286U9B8"/>
<dbReference type="STRING" id="2282107.A0A286U9B8"/>
<evidence type="ECO:0000256" key="1">
    <source>
        <dbReference type="SAM" id="MobiDB-lite"/>
    </source>
</evidence>
<name>A0A286U9B8_9AGAM</name>
<reference evidence="2 3" key="1">
    <citation type="journal article" date="2017" name="Mol. Ecol.">
        <title>Comparative and population genomic landscape of Phellinus noxius: A hypervariable fungus causing root rot in trees.</title>
        <authorList>
            <person name="Chung C.L."/>
            <person name="Lee T.J."/>
            <person name="Akiba M."/>
            <person name="Lee H.H."/>
            <person name="Kuo T.H."/>
            <person name="Liu D."/>
            <person name="Ke H.M."/>
            <person name="Yokoi T."/>
            <person name="Roa M.B."/>
            <person name="Lu M.J."/>
            <person name="Chang Y.Y."/>
            <person name="Ann P.J."/>
            <person name="Tsai J.N."/>
            <person name="Chen C.Y."/>
            <person name="Tzean S.S."/>
            <person name="Ota Y."/>
            <person name="Hattori T."/>
            <person name="Sahashi N."/>
            <person name="Liou R.F."/>
            <person name="Kikuchi T."/>
            <person name="Tsai I.J."/>
        </authorList>
    </citation>
    <scope>NUCLEOTIDE SEQUENCE [LARGE SCALE GENOMIC DNA]</scope>
    <source>
        <strain evidence="2 3">FFPRI411160</strain>
    </source>
</reference>
<dbReference type="EMBL" id="NBII01000008">
    <property type="protein sequence ID" value="PAV16155.1"/>
    <property type="molecule type" value="Genomic_DNA"/>
</dbReference>
<sequence>MSLPMLDNEYHPNFPKELDIEPQTSNSKEIEDDAFGTESQREAIREYGIAGRVWEAAQLMVRYFDLSLGTEYLFDPPCSLFTAENDTRHTIVELGSGTGYVSLRLAEKLLRLQNRHDVLIITDLPEVCPLIKKSLRVERNKWSTSALFPTTSNTDFIKVLPLPWGSVKGAESLSKLLSDSSPGHERRQLTHIVCSDLVYFTHLFAPLLRSLLHLTSPPFSGVEHSPEIIISYKIRSLSKESVFWSVFGLWFEFSPVLGRICETPSPVVANCNGGIDIPSEMENWHAFSSDVESSFIFVATRRSESLSWDIPKNDEKLLSGYGIAGFSGTYICTNLR</sequence>
<organism evidence="2 3">
    <name type="scientific">Pyrrhoderma noxium</name>
    <dbReference type="NCBI Taxonomy" id="2282107"/>
    <lineage>
        <taxon>Eukaryota</taxon>
        <taxon>Fungi</taxon>
        <taxon>Dikarya</taxon>
        <taxon>Basidiomycota</taxon>
        <taxon>Agaricomycotina</taxon>
        <taxon>Agaricomycetes</taxon>
        <taxon>Hymenochaetales</taxon>
        <taxon>Hymenochaetaceae</taxon>
        <taxon>Pyrrhoderma</taxon>
    </lineage>
</organism>
<gene>
    <name evidence="2" type="ORF">PNOK_0777500</name>
</gene>
<dbReference type="AlphaFoldDB" id="A0A286U9B8"/>
<dbReference type="OrthoDB" id="413520at2759"/>
<accession>A0A286U9B8</accession>
<dbReference type="GO" id="GO:0008757">
    <property type="term" value="F:S-adenosylmethionine-dependent methyltransferase activity"/>
    <property type="evidence" value="ECO:0007669"/>
    <property type="project" value="UniProtKB-ARBA"/>
</dbReference>
<proteinExistence type="predicted"/>
<dbReference type="GO" id="GO:0032991">
    <property type="term" value="C:protein-containing complex"/>
    <property type="evidence" value="ECO:0007669"/>
    <property type="project" value="TreeGrafter"/>
</dbReference>
<dbReference type="Gene3D" id="3.40.50.150">
    <property type="entry name" value="Vaccinia Virus protein VP39"/>
    <property type="match status" value="1"/>
</dbReference>
<comment type="caution">
    <text evidence="2">The sequence shown here is derived from an EMBL/GenBank/DDBJ whole genome shotgun (WGS) entry which is preliminary data.</text>
</comment>
<evidence type="ECO:0000313" key="2">
    <source>
        <dbReference type="EMBL" id="PAV16155.1"/>
    </source>
</evidence>
<dbReference type="PANTHER" id="PTHR14614">
    <property type="entry name" value="HEPATOCELLULAR CARCINOMA-ASSOCIATED ANTIGEN"/>
    <property type="match status" value="1"/>
</dbReference>
<protein>
    <recommendedName>
        <fullName evidence="4">S-adenosyl-L-methionine-dependent methyltransferase</fullName>
    </recommendedName>
</protein>